<dbReference type="AlphaFoldDB" id="A0AAV7DUV0"/>
<evidence type="ECO:0000256" key="1">
    <source>
        <dbReference type="SAM" id="MobiDB-lite"/>
    </source>
</evidence>
<comment type="caution">
    <text evidence="2">The sequence shown here is derived from an EMBL/GenBank/DDBJ whole genome shotgun (WGS) entry which is preliminary data.</text>
</comment>
<evidence type="ECO:0000313" key="3">
    <source>
        <dbReference type="Proteomes" id="UP000825729"/>
    </source>
</evidence>
<keyword evidence="3" id="KW-1185">Reference proteome</keyword>
<protein>
    <submittedName>
        <fullName evidence="2">Uncharacterized protein</fullName>
    </submittedName>
</protein>
<organism evidence="2 3">
    <name type="scientific">Aristolochia fimbriata</name>
    <name type="common">White veined hardy Dutchman's pipe vine</name>
    <dbReference type="NCBI Taxonomy" id="158543"/>
    <lineage>
        <taxon>Eukaryota</taxon>
        <taxon>Viridiplantae</taxon>
        <taxon>Streptophyta</taxon>
        <taxon>Embryophyta</taxon>
        <taxon>Tracheophyta</taxon>
        <taxon>Spermatophyta</taxon>
        <taxon>Magnoliopsida</taxon>
        <taxon>Magnoliidae</taxon>
        <taxon>Piperales</taxon>
        <taxon>Aristolochiaceae</taxon>
        <taxon>Aristolochia</taxon>
    </lineage>
</organism>
<feature type="region of interest" description="Disordered" evidence="1">
    <location>
        <begin position="381"/>
        <end position="421"/>
    </location>
</feature>
<dbReference type="Proteomes" id="UP000825729">
    <property type="component" value="Unassembled WGS sequence"/>
</dbReference>
<name>A0AAV7DUV0_ARIFI</name>
<reference evidence="2 3" key="1">
    <citation type="submission" date="2021-07" db="EMBL/GenBank/DDBJ databases">
        <title>The Aristolochia fimbriata genome: insights into angiosperm evolution, floral development and chemical biosynthesis.</title>
        <authorList>
            <person name="Jiao Y."/>
        </authorList>
    </citation>
    <scope>NUCLEOTIDE SEQUENCE [LARGE SCALE GENOMIC DNA]</scope>
    <source>
        <strain evidence="2">IBCAS-2021</strain>
        <tissue evidence="2">Leaf</tissue>
    </source>
</reference>
<sequence length="509" mass="54460">MASRGRSFLCLASRGACLPRSPVQRRDFFAFAASRSASAFLGVAGPAGLGRASSPPSLGPKGGRCTGRLLWARESSRLHWGGAELRRLSAQWGTPPGSTFSFSMMCLGPTVRARRGGTNRCDMGLNLGGSWQQGHSPLTIPVSVFKSIRKGFKSPASLELCFRRPRRLRPPRGRRLRRDALGSRKAPNVGRQAAAAKVAPVELLSAALVIGRVKTNLCLTDGLNPAHVPYWWVNNPTLGEFCFTMIGRADIEGSKKSSVAMSGLAATSRLSLWTPALSFNGCAAPAKLPHRQCLPPDRLARRALEQKEGQCPPPTNGISKITLKVVVFHFPPVETAPTYPTPLKSFHKVGLESSSTGSSFPADSAKPVPLAVVLVRVGCSAGEGPQRGVPDPIPADARRPARPAGSSFEQSHRQPAGWDWDPVPSPRANPFPSYGSILPTSLAYIVPSTRGCSPWRPDTVMNATTRRAALSVLRFSRAPGRLPDTAASRCSSSRWTLPPAEPFSGWAGC</sequence>
<gene>
    <name evidence="2" type="ORF">H6P81_021333</name>
</gene>
<dbReference type="PANTHER" id="PTHR33047">
    <property type="entry name" value="PROTEIN TAR1"/>
    <property type="match status" value="1"/>
</dbReference>
<accession>A0AAV7DUV0</accession>
<proteinExistence type="predicted"/>
<dbReference type="EMBL" id="JAINDJ010000014">
    <property type="protein sequence ID" value="KAG9438738.1"/>
    <property type="molecule type" value="Genomic_DNA"/>
</dbReference>
<evidence type="ECO:0000313" key="2">
    <source>
        <dbReference type="EMBL" id="KAG9438738.1"/>
    </source>
</evidence>
<dbReference type="PANTHER" id="PTHR33047:SF8">
    <property type="entry name" value="REGULATOR OF RDNA TRANSCRIPTION PROTEIN 15"/>
    <property type="match status" value="1"/>
</dbReference>
<dbReference type="InterPro" id="IPR052997">
    <property type="entry name" value="RRT15-like"/>
</dbReference>